<feature type="domain" description="MATH" evidence="1">
    <location>
        <begin position="180"/>
        <end position="306"/>
    </location>
</feature>
<feature type="domain" description="MATH" evidence="1">
    <location>
        <begin position="20"/>
        <end position="158"/>
    </location>
</feature>
<dbReference type="InterPro" id="IPR002083">
    <property type="entry name" value="MATH/TRAF_dom"/>
</dbReference>
<dbReference type="EMBL" id="JBJUIK010000006">
    <property type="protein sequence ID" value="KAL3524901.1"/>
    <property type="molecule type" value="Genomic_DNA"/>
</dbReference>
<organism evidence="2 3">
    <name type="scientific">Cinchona calisaya</name>
    <dbReference type="NCBI Taxonomy" id="153742"/>
    <lineage>
        <taxon>Eukaryota</taxon>
        <taxon>Viridiplantae</taxon>
        <taxon>Streptophyta</taxon>
        <taxon>Embryophyta</taxon>
        <taxon>Tracheophyta</taxon>
        <taxon>Spermatophyta</taxon>
        <taxon>Magnoliopsida</taxon>
        <taxon>eudicotyledons</taxon>
        <taxon>Gunneridae</taxon>
        <taxon>Pentapetalae</taxon>
        <taxon>asterids</taxon>
        <taxon>lamiids</taxon>
        <taxon>Gentianales</taxon>
        <taxon>Rubiaceae</taxon>
        <taxon>Cinchonoideae</taxon>
        <taxon>Cinchoneae</taxon>
        <taxon>Cinchona</taxon>
    </lineage>
</organism>
<evidence type="ECO:0000313" key="2">
    <source>
        <dbReference type="EMBL" id="KAL3524901.1"/>
    </source>
</evidence>
<sequence length="317" mass="35985">MALTPDDDEEASMEIRDASPADYLLKIDNFSILLESGIEKHESNEFECGGYKWKLILYPKGCNKRNGDDHISLYLTLAEPGSLAAGFEINAVFSFFIYNQISDNYLTVRGHGLVVGRIRRFHLTKTEWGMSKFISHKTLEDPSRGYLVDDTCVFGVEVFVIKNKGIGERLSMLKISETSTLTREWKISRFSQIYESWTSEVFTEGGYKWCISLYPKGCGGEKNQSISIFLCLVSSEEFAPDQKVKPQFSIFIKDQKTGAEHHKQSSRWFSASTKSWGWSEFMSLTELNAQSAGFTFNDCCIIKLELSVQCVLRGTFT</sequence>
<proteinExistence type="predicted"/>
<dbReference type="SUPFAM" id="SSF49599">
    <property type="entry name" value="TRAF domain-like"/>
    <property type="match status" value="2"/>
</dbReference>
<evidence type="ECO:0000259" key="1">
    <source>
        <dbReference type="PROSITE" id="PS50144"/>
    </source>
</evidence>
<comment type="caution">
    <text evidence="2">The sequence shown here is derived from an EMBL/GenBank/DDBJ whole genome shotgun (WGS) entry which is preliminary data.</text>
</comment>
<dbReference type="InterPro" id="IPR008974">
    <property type="entry name" value="TRAF-like"/>
</dbReference>
<evidence type="ECO:0000313" key="3">
    <source>
        <dbReference type="Proteomes" id="UP001630127"/>
    </source>
</evidence>
<protein>
    <recommendedName>
        <fullName evidence="1">MATH domain-containing protein</fullName>
    </recommendedName>
</protein>
<accession>A0ABD2ZZL2</accession>
<dbReference type="Gene3D" id="2.60.210.10">
    <property type="entry name" value="Apoptosis, Tumor Necrosis Factor Receptor Associated Protein 2, Chain A"/>
    <property type="match status" value="2"/>
</dbReference>
<name>A0ABD2ZZL2_9GENT</name>
<dbReference type="PROSITE" id="PS50144">
    <property type="entry name" value="MATH"/>
    <property type="match status" value="2"/>
</dbReference>
<dbReference type="AlphaFoldDB" id="A0ABD2ZZL2"/>
<dbReference type="PANTHER" id="PTHR46162">
    <property type="entry name" value="TRAF-LIKE FAMILY PROTEIN"/>
    <property type="match status" value="1"/>
</dbReference>
<dbReference type="PANTHER" id="PTHR46162:SF20">
    <property type="entry name" value="UBIQUITIN CARBOXYL-TERMINAL HYDROLASE 7-LIKE ISOFORM X1"/>
    <property type="match status" value="1"/>
</dbReference>
<reference evidence="2 3" key="1">
    <citation type="submission" date="2024-11" db="EMBL/GenBank/DDBJ databases">
        <title>A near-complete genome assembly of Cinchona calisaya.</title>
        <authorList>
            <person name="Lian D.C."/>
            <person name="Zhao X.W."/>
            <person name="Wei L."/>
        </authorList>
    </citation>
    <scope>NUCLEOTIDE SEQUENCE [LARGE SCALE GENOMIC DNA]</scope>
    <source>
        <tissue evidence="2">Nenye</tissue>
    </source>
</reference>
<dbReference type="CDD" id="cd00121">
    <property type="entry name" value="MATH"/>
    <property type="match status" value="2"/>
</dbReference>
<dbReference type="SMART" id="SM00061">
    <property type="entry name" value="MATH"/>
    <property type="match status" value="2"/>
</dbReference>
<gene>
    <name evidence="2" type="ORF">ACH5RR_013273</name>
</gene>
<dbReference type="Pfam" id="PF22486">
    <property type="entry name" value="MATH_2"/>
    <property type="match status" value="2"/>
</dbReference>
<keyword evidence="3" id="KW-1185">Reference proteome</keyword>
<dbReference type="Proteomes" id="UP001630127">
    <property type="component" value="Unassembled WGS sequence"/>
</dbReference>